<dbReference type="EMBL" id="CP001044">
    <property type="protein sequence ID" value="ACC72540.1"/>
    <property type="molecule type" value="Genomic_DNA"/>
</dbReference>
<dbReference type="STRING" id="391038.Bphy_3386"/>
<dbReference type="AlphaFoldDB" id="B2JL11"/>
<dbReference type="InterPro" id="IPR010265">
    <property type="entry name" value="Phage_lambda_TipM"/>
</dbReference>
<name>B2JL11_PARP8</name>
<sequence>MITTFERWIGRSIITPRATGAVFDWCVTSANYDLEPKVIKAQFGDGYAQRRPAGINTQAHMWSVEMRNITGDTYSNVVAFLQARNGVDVFNWTPPRQSVAEDVICSSWSFSYGDLLADGSRLLNLSMKFEQVFV</sequence>
<evidence type="ECO:0000313" key="1">
    <source>
        <dbReference type="EMBL" id="ACC72540.1"/>
    </source>
</evidence>
<dbReference type="HOGENOM" id="CLU_142717_1_2_4"/>
<dbReference type="Proteomes" id="UP000001192">
    <property type="component" value="Chromosome 2"/>
</dbReference>
<gene>
    <name evidence="1" type="ordered locus">Bphy_3386</name>
</gene>
<proteinExistence type="predicted"/>
<dbReference type="KEGG" id="bph:Bphy_3386"/>
<reference evidence="2" key="1">
    <citation type="journal article" date="2014" name="Stand. Genomic Sci.">
        <title>Complete genome sequence of Burkholderia phymatum STM815(T), a broad host range and efficient nitrogen-fixing symbiont of Mimosa species.</title>
        <authorList>
            <person name="Moulin L."/>
            <person name="Klonowska A."/>
            <person name="Caroline B."/>
            <person name="Booth K."/>
            <person name="Vriezen J.A."/>
            <person name="Melkonian R."/>
            <person name="James E.K."/>
            <person name="Young J.P."/>
            <person name="Bena G."/>
            <person name="Hauser L."/>
            <person name="Land M."/>
            <person name="Kyrpides N."/>
            <person name="Bruce D."/>
            <person name="Chain P."/>
            <person name="Copeland A."/>
            <person name="Pitluck S."/>
            <person name="Woyke T."/>
            <person name="Lizotte-Waniewski M."/>
            <person name="Bristow J."/>
            <person name="Riley M."/>
        </authorList>
    </citation>
    <scope>NUCLEOTIDE SEQUENCE [LARGE SCALE GENOMIC DNA]</scope>
    <source>
        <strain evidence="2">DSM 17167 / CIP 108236 / LMG 21445 / STM815</strain>
    </source>
</reference>
<protein>
    <submittedName>
        <fullName evidence="1">Minor tail family protein</fullName>
    </submittedName>
</protein>
<dbReference type="Pfam" id="PF05939">
    <property type="entry name" value="Phage_min_tail"/>
    <property type="match status" value="1"/>
</dbReference>
<dbReference type="eggNOG" id="COG4718">
    <property type="taxonomic scope" value="Bacteria"/>
</dbReference>
<evidence type="ECO:0000313" key="2">
    <source>
        <dbReference type="Proteomes" id="UP000001192"/>
    </source>
</evidence>
<organism evidence="1 2">
    <name type="scientific">Paraburkholderia phymatum (strain DSM 17167 / CIP 108236 / LMG 21445 / STM815)</name>
    <name type="common">Burkholderia phymatum</name>
    <dbReference type="NCBI Taxonomy" id="391038"/>
    <lineage>
        <taxon>Bacteria</taxon>
        <taxon>Pseudomonadati</taxon>
        <taxon>Pseudomonadota</taxon>
        <taxon>Betaproteobacteria</taxon>
        <taxon>Burkholderiales</taxon>
        <taxon>Burkholderiaceae</taxon>
        <taxon>Paraburkholderia</taxon>
    </lineage>
</organism>
<accession>B2JL11</accession>
<keyword evidence="2" id="KW-1185">Reference proteome</keyword>
<dbReference type="RefSeq" id="WP_012402713.1">
    <property type="nucleotide sequence ID" value="NC_010623.1"/>
</dbReference>